<dbReference type="AlphaFoldDB" id="A0A8J3BC51"/>
<feature type="signal peptide" evidence="1">
    <location>
        <begin position="1"/>
        <end position="27"/>
    </location>
</feature>
<keyword evidence="3" id="KW-1185">Reference proteome</keyword>
<name>A0A8J3BC51_9ACTN</name>
<proteinExistence type="predicted"/>
<evidence type="ECO:0000313" key="2">
    <source>
        <dbReference type="EMBL" id="GGJ97110.1"/>
    </source>
</evidence>
<evidence type="ECO:0000256" key="1">
    <source>
        <dbReference type="SAM" id="SignalP"/>
    </source>
</evidence>
<evidence type="ECO:0000313" key="3">
    <source>
        <dbReference type="Proteomes" id="UP000649739"/>
    </source>
</evidence>
<dbReference type="EMBL" id="BMQB01000006">
    <property type="protein sequence ID" value="GGJ97110.1"/>
    <property type="molecule type" value="Genomic_DNA"/>
</dbReference>
<reference evidence="2" key="2">
    <citation type="submission" date="2020-09" db="EMBL/GenBank/DDBJ databases">
        <authorList>
            <person name="Sun Q."/>
            <person name="Ohkuma M."/>
        </authorList>
    </citation>
    <scope>NUCLEOTIDE SEQUENCE</scope>
    <source>
        <strain evidence="2">JCM 3090</strain>
    </source>
</reference>
<comment type="caution">
    <text evidence="2">The sequence shown here is derived from an EMBL/GenBank/DDBJ whole genome shotgun (WGS) entry which is preliminary data.</text>
</comment>
<organism evidence="2 3">
    <name type="scientific">Pilimelia anulata</name>
    <dbReference type="NCBI Taxonomy" id="53371"/>
    <lineage>
        <taxon>Bacteria</taxon>
        <taxon>Bacillati</taxon>
        <taxon>Actinomycetota</taxon>
        <taxon>Actinomycetes</taxon>
        <taxon>Micromonosporales</taxon>
        <taxon>Micromonosporaceae</taxon>
        <taxon>Pilimelia</taxon>
    </lineage>
</organism>
<keyword evidence="1" id="KW-0732">Signal</keyword>
<feature type="chain" id="PRO_5035170933" evidence="1">
    <location>
        <begin position="28"/>
        <end position="279"/>
    </location>
</feature>
<gene>
    <name evidence="2" type="ORF">GCM10010123_28880</name>
</gene>
<reference evidence="2" key="1">
    <citation type="journal article" date="2014" name="Int. J. Syst. Evol. Microbiol.">
        <title>Complete genome sequence of Corynebacterium casei LMG S-19264T (=DSM 44701T), isolated from a smear-ripened cheese.</title>
        <authorList>
            <consortium name="US DOE Joint Genome Institute (JGI-PGF)"/>
            <person name="Walter F."/>
            <person name="Albersmeier A."/>
            <person name="Kalinowski J."/>
            <person name="Ruckert C."/>
        </authorList>
    </citation>
    <scope>NUCLEOTIDE SEQUENCE</scope>
    <source>
        <strain evidence="2">JCM 3090</strain>
    </source>
</reference>
<sequence length="279" mass="28069">MSRTPRTAALAAAAALAVLPAAVPAAAAPADDAPVTTAPRPVALDNDPWVPHGKLDIALGNPNETGTPGTVQLLLPATLTVRDDKRCTAVDPGTLPAVPATVAAAWSCALGTVPAKGGKEATVRLRSATAEPVFGVEAKGWVRGAGAAGVGANSEFAVAWPARLPVRLAAKPGANNGGTVAVTAAVTNAGTIPLRGYALLARVPAGVTVASKYCKATAHAGKDGCEVLRLDDVAPGRADEVTIKFRVGSRGGAVELWLAPPSRYPNKDTSTRVTLPPKG</sequence>
<protein>
    <submittedName>
        <fullName evidence="2">Uncharacterized protein</fullName>
    </submittedName>
</protein>
<dbReference type="Proteomes" id="UP000649739">
    <property type="component" value="Unassembled WGS sequence"/>
</dbReference>
<dbReference type="RefSeq" id="WP_189170678.1">
    <property type="nucleotide sequence ID" value="NZ_BMQB01000006.1"/>
</dbReference>
<accession>A0A8J3BC51</accession>